<reference evidence="8" key="1">
    <citation type="submission" date="2015-10" db="EMBL/GenBank/DDBJ databases">
        <authorList>
            <person name="Gilbert D.G."/>
        </authorList>
    </citation>
    <scope>NUCLEOTIDE SEQUENCE</scope>
</reference>
<feature type="transmembrane region" description="Helical" evidence="7">
    <location>
        <begin position="193"/>
        <end position="212"/>
    </location>
</feature>
<feature type="transmembrane region" description="Helical" evidence="7">
    <location>
        <begin position="159"/>
        <end position="181"/>
    </location>
</feature>
<sequence length="563" mass="58974">MTWSQDYHPLGNWLSVVLAAAPLIVLLGCIGVFHVRAHIAALLGLAVALLIATLAFGMPAGLAARAAGYGAAYGLLPIGWIVLNIIFLYQLTNEQGQFQVLRDSIAMVTEDSRLQLLLIAFCLGAFFEGAAGFGTPVAVTGAMLIGLGFTRLQASGLSLIANTAPVAFGALGTPLVTLATVTGLPLENLSAMVGRQMLPFCLMVPFWLLVAYCGWRRTLAIWPAVLLVGLVFGGTQFLISNLHGPWLAAIGSALVTLVVLAGFLRVWKPRDIMHVNEAPLARGDERVPATDAAHVTEHEDAVVVAPGGVSAAAMRKAWMPWLILTVIVFLWGVPAVKAALDGIFRLAIHVPGLDMAILRVPPVVATAAAEPAIFNFNPLSATGSAILLAGVLSGFLLGLSPSGIAKSYGRAFVMVIPSLLTIAAMLALGNVTRFSGLDATMGLAFAATGVMYPFFGTMLGWLGVAVTGSDTASNVLFGGLQKVTSEQLHLSPTLMAAANSAGGVMGKMIDAQSIVVASTATQWFGQEGRILRYVFLHSIVLASLVGVVVMLMAYVPPFTLLVR</sequence>
<feature type="transmembrane region" description="Helical" evidence="7">
    <location>
        <begin position="116"/>
        <end position="147"/>
    </location>
</feature>
<dbReference type="InterPro" id="IPR003804">
    <property type="entry name" value="Lactate_perm"/>
</dbReference>
<keyword evidence="2" id="KW-0813">Transport</keyword>
<keyword evidence="3" id="KW-1003">Cell membrane</keyword>
<feature type="transmembrane region" description="Helical" evidence="7">
    <location>
        <begin position="533"/>
        <end position="555"/>
    </location>
</feature>
<accession>A0A160TK26</accession>
<evidence type="ECO:0000256" key="4">
    <source>
        <dbReference type="ARBA" id="ARBA00022692"/>
    </source>
</evidence>
<evidence type="ECO:0000256" key="3">
    <source>
        <dbReference type="ARBA" id="ARBA00022475"/>
    </source>
</evidence>
<dbReference type="GO" id="GO:0005886">
    <property type="term" value="C:plasma membrane"/>
    <property type="evidence" value="ECO:0007669"/>
    <property type="project" value="UniProtKB-SubCell"/>
</dbReference>
<dbReference type="GO" id="GO:0015295">
    <property type="term" value="F:solute:proton symporter activity"/>
    <property type="evidence" value="ECO:0007669"/>
    <property type="project" value="TreeGrafter"/>
</dbReference>
<evidence type="ECO:0000256" key="6">
    <source>
        <dbReference type="ARBA" id="ARBA00023136"/>
    </source>
</evidence>
<feature type="transmembrane region" description="Helical" evidence="7">
    <location>
        <begin position="411"/>
        <end position="431"/>
    </location>
</feature>
<feature type="transmembrane region" description="Helical" evidence="7">
    <location>
        <begin position="39"/>
        <end position="58"/>
    </location>
</feature>
<keyword evidence="4 7" id="KW-0812">Transmembrane</keyword>
<dbReference type="PANTHER" id="PTHR30003">
    <property type="entry name" value="L-LACTATE PERMEASE"/>
    <property type="match status" value="1"/>
</dbReference>
<proteinExistence type="predicted"/>
<evidence type="ECO:0000256" key="5">
    <source>
        <dbReference type="ARBA" id="ARBA00022989"/>
    </source>
</evidence>
<evidence type="ECO:0000256" key="1">
    <source>
        <dbReference type="ARBA" id="ARBA00004651"/>
    </source>
</evidence>
<dbReference type="GO" id="GO:0015129">
    <property type="term" value="F:lactate transmembrane transporter activity"/>
    <property type="evidence" value="ECO:0007669"/>
    <property type="project" value="InterPro"/>
</dbReference>
<evidence type="ECO:0000256" key="2">
    <source>
        <dbReference type="ARBA" id="ARBA00022448"/>
    </source>
</evidence>
<gene>
    <name evidence="8" type="ORF">MGWOODY_Smn2531</name>
</gene>
<name>A0A160TK26_9ZZZZ</name>
<feature type="transmembrane region" description="Helical" evidence="7">
    <location>
        <begin position="219"/>
        <end position="239"/>
    </location>
</feature>
<keyword evidence="5 7" id="KW-1133">Transmembrane helix</keyword>
<comment type="subcellular location">
    <subcellularLocation>
        <location evidence="1">Cell membrane</location>
        <topology evidence="1">Multi-pass membrane protein</topology>
    </subcellularLocation>
</comment>
<feature type="transmembrane region" description="Helical" evidence="7">
    <location>
        <begin position="245"/>
        <end position="264"/>
    </location>
</feature>
<keyword evidence="6 7" id="KW-0472">Membrane</keyword>
<feature type="transmembrane region" description="Helical" evidence="7">
    <location>
        <begin position="379"/>
        <end position="399"/>
    </location>
</feature>
<dbReference type="Pfam" id="PF02652">
    <property type="entry name" value="Lactate_perm"/>
    <property type="match status" value="1"/>
</dbReference>
<feature type="transmembrane region" description="Helical" evidence="7">
    <location>
        <begin position="443"/>
        <end position="464"/>
    </location>
</feature>
<evidence type="ECO:0000256" key="7">
    <source>
        <dbReference type="SAM" id="Phobius"/>
    </source>
</evidence>
<feature type="transmembrane region" description="Helical" evidence="7">
    <location>
        <begin position="12"/>
        <end position="33"/>
    </location>
</feature>
<dbReference type="EMBL" id="CZQE01000191">
    <property type="protein sequence ID" value="CUS44903.1"/>
    <property type="molecule type" value="Genomic_DNA"/>
</dbReference>
<dbReference type="NCBIfam" id="TIGR00795">
    <property type="entry name" value="lctP"/>
    <property type="match status" value="1"/>
</dbReference>
<evidence type="ECO:0000313" key="8">
    <source>
        <dbReference type="EMBL" id="CUS44903.1"/>
    </source>
</evidence>
<feature type="transmembrane region" description="Helical" evidence="7">
    <location>
        <begin position="318"/>
        <end position="336"/>
    </location>
</feature>
<dbReference type="AlphaFoldDB" id="A0A160TK26"/>
<dbReference type="PANTHER" id="PTHR30003:SF0">
    <property type="entry name" value="GLYCOLATE PERMEASE GLCA-RELATED"/>
    <property type="match status" value="1"/>
</dbReference>
<protein>
    <submittedName>
        <fullName evidence="8">L-lactate permease</fullName>
    </submittedName>
</protein>
<feature type="transmembrane region" description="Helical" evidence="7">
    <location>
        <begin position="70"/>
        <end position="91"/>
    </location>
</feature>
<organism evidence="8">
    <name type="scientific">hydrothermal vent metagenome</name>
    <dbReference type="NCBI Taxonomy" id="652676"/>
    <lineage>
        <taxon>unclassified sequences</taxon>
        <taxon>metagenomes</taxon>
        <taxon>ecological metagenomes</taxon>
    </lineage>
</organism>